<keyword evidence="3 5" id="KW-1133">Transmembrane helix</keyword>
<dbReference type="RefSeq" id="XP_017344003.1">
    <property type="nucleotide sequence ID" value="XM_017488514.3"/>
</dbReference>
<organism evidence="7">
    <name type="scientific">Ictalurus punctatus</name>
    <name type="common">Channel catfish</name>
    <name type="synonym">Silurus punctatus</name>
    <dbReference type="NCBI Taxonomy" id="7998"/>
    <lineage>
        <taxon>Eukaryota</taxon>
        <taxon>Metazoa</taxon>
        <taxon>Chordata</taxon>
        <taxon>Craniata</taxon>
        <taxon>Vertebrata</taxon>
        <taxon>Euteleostomi</taxon>
        <taxon>Actinopterygii</taxon>
        <taxon>Neopterygii</taxon>
        <taxon>Teleostei</taxon>
        <taxon>Ostariophysi</taxon>
        <taxon>Siluriformes</taxon>
        <taxon>Ictaluridae</taxon>
        <taxon>Ictalurus</taxon>
    </lineage>
</organism>
<dbReference type="KEGG" id="ipu:108276691"/>
<dbReference type="EMBL" id="JT412318">
    <property type="protein sequence ID" value="AHH39802.1"/>
    <property type="molecule type" value="mRNA"/>
</dbReference>
<feature type="transmembrane region" description="Helical" evidence="5">
    <location>
        <begin position="12"/>
        <end position="40"/>
    </location>
</feature>
<keyword evidence="8" id="KW-1185">Reference proteome</keyword>
<dbReference type="InterPro" id="IPR035952">
    <property type="entry name" value="Rhomboid-like_sf"/>
</dbReference>
<name>W5UJV0_ICTPU</name>
<dbReference type="CTD" id="57414"/>
<dbReference type="InterPro" id="IPR022764">
    <property type="entry name" value="Peptidase_S54_rhomboid_dom"/>
</dbReference>
<dbReference type="SUPFAM" id="SSF144091">
    <property type="entry name" value="Rhomboid-like"/>
    <property type="match status" value="1"/>
</dbReference>
<keyword evidence="2 5" id="KW-0812">Transmembrane</keyword>
<proteinExistence type="evidence at transcript level"/>
<dbReference type="GeneTree" id="ENSGT00940000165977"/>
<protein>
    <submittedName>
        <fullName evidence="7 9">Rhomboid domain-containing protein 2</fullName>
    </submittedName>
</protein>
<dbReference type="STRING" id="7998.ENSIPUP00000013293"/>
<reference evidence="9" key="3">
    <citation type="submission" date="2025-04" db="UniProtKB">
        <authorList>
            <consortium name="RefSeq"/>
        </authorList>
    </citation>
    <scope>IDENTIFICATION</scope>
    <source>
        <tissue evidence="9">Blood</tissue>
    </source>
</reference>
<gene>
    <name evidence="7" type="primary">Rhbdd2</name>
    <name evidence="9" type="synonym">rhbdd2</name>
</gene>
<feature type="domain" description="Peptidase S54 rhomboid" evidence="6">
    <location>
        <begin position="61"/>
        <end position="200"/>
    </location>
</feature>
<dbReference type="GO" id="GO:0016020">
    <property type="term" value="C:membrane"/>
    <property type="evidence" value="ECO:0007669"/>
    <property type="project" value="UniProtKB-SubCell"/>
</dbReference>
<dbReference type="Pfam" id="PF01694">
    <property type="entry name" value="Rhomboid"/>
    <property type="match status" value="1"/>
</dbReference>
<evidence type="ECO:0000256" key="3">
    <source>
        <dbReference type="ARBA" id="ARBA00022989"/>
    </source>
</evidence>
<accession>W5UJV0</accession>
<comment type="subcellular location">
    <subcellularLocation>
        <location evidence="1">Membrane</location>
        <topology evidence="1">Multi-pass membrane protein</topology>
    </subcellularLocation>
</comment>
<dbReference type="PROSITE" id="PS51257">
    <property type="entry name" value="PROKAR_LIPOPROTEIN"/>
    <property type="match status" value="1"/>
</dbReference>
<dbReference type="Gene3D" id="1.20.1540.10">
    <property type="entry name" value="Rhomboid-like"/>
    <property type="match status" value="1"/>
</dbReference>
<evidence type="ECO:0000256" key="5">
    <source>
        <dbReference type="SAM" id="Phobius"/>
    </source>
</evidence>
<dbReference type="OMA" id="GAVIIWR"/>
<dbReference type="AlphaFoldDB" id="W5UJV0"/>
<evidence type="ECO:0000313" key="8">
    <source>
        <dbReference type="Proteomes" id="UP000221080"/>
    </source>
</evidence>
<evidence type="ECO:0000256" key="2">
    <source>
        <dbReference type="ARBA" id="ARBA00022692"/>
    </source>
</evidence>
<dbReference type="EMBL" id="JT417526">
    <property type="protein sequence ID" value="AHH42414.1"/>
    <property type="molecule type" value="mRNA"/>
</dbReference>
<feature type="transmembrane region" description="Helical" evidence="5">
    <location>
        <begin position="131"/>
        <end position="149"/>
    </location>
</feature>
<reference evidence="7" key="1">
    <citation type="journal article" date="2012" name="BMC Genomics">
        <title>Efficient assembly and annotation of the transcriptome of catfish by RNA-Seq analysis of a doubled haploid homozygote.</title>
        <authorList>
            <person name="Liu S."/>
            <person name="Zhang Y."/>
            <person name="Zhou Z."/>
            <person name="Waldbieser G."/>
            <person name="Sun F."/>
            <person name="Lu J."/>
            <person name="Zhang J."/>
            <person name="Jiang Y."/>
            <person name="Zhang H."/>
            <person name="Wang X."/>
            <person name="Rajendran K.V."/>
            <person name="Khoo L."/>
            <person name="Kucuktas H."/>
            <person name="Peatman E."/>
            <person name="Liu Z."/>
        </authorList>
    </citation>
    <scope>NUCLEOTIDE SEQUENCE</scope>
    <source>
        <tissue evidence="7">Mixed</tissue>
    </source>
</reference>
<evidence type="ECO:0000256" key="4">
    <source>
        <dbReference type="ARBA" id="ARBA00023136"/>
    </source>
</evidence>
<dbReference type="PANTHER" id="PTHR43066:SF12">
    <property type="entry name" value="RHOMBOID DOMAIN-CONTAINING 2"/>
    <property type="match status" value="1"/>
</dbReference>
<sequence length="376" mass="41514">MKMRGRFRDGLWKIYSFVSAFEFTSGVVFVVTLSCVLSIVTNHFNISGHTLSLESSVVLNGHVHKLLTYCFYHKDVEHLFLSVAVLVSFCSGLEKGVGTVRFLHLLLFLVTSIGVIHVLLELLLFSPSTRSSVSGLIPASLAMLGMVTISSRMRKAFLLGFTVPTAALPWLLMFIVYLFIPNTVFLCNVLAVITGQMYGMKWFSVFQMSESKACVFEKMVPFRLLKKITWVHFVPASAGERKKILHTICSPSPGSYPVQSYAPASMFASQAKGNALSSVDGWSHSTIIQQNYTKPSLNPGYSIGPRFGSSHGHTHGHDCGHGHSHQYQASDFWMPKFPYAHSHFSPHMNMVVQSFGNPSHTTVQGDSVASVPVLST</sequence>
<dbReference type="PANTHER" id="PTHR43066">
    <property type="entry name" value="RHOMBOID-RELATED PROTEIN"/>
    <property type="match status" value="1"/>
</dbReference>
<evidence type="ECO:0000313" key="9">
    <source>
        <dbReference type="RefSeq" id="XP_017344003.1"/>
    </source>
</evidence>
<evidence type="ECO:0000256" key="1">
    <source>
        <dbReference type="ARBA" id="ARBA00004141"/>
    </source>
</evidence>
<evidence type="ECO:0000313" key="7">
    <source>
        <dbReference type="EMBL" id="AHH42414.1"/>
    </source>
</evidence>
<dbReference type="GeneID" id="108276691"/>
<feature type="transmembrane region" description="Helical" evidence="5">
    <location>
        <begin position="105"/>
        <end position="125"/>
    </location>
</feature>
<dbReference type="Proteomes" id="UP000221080">
    <property type="component" value="Chromosome 16"/>
</dbReference>
<dbReference type="OrthoDB" id="10257275at2759"/>
<dbReference type="GO" id="GO:0004252">
    <property type="term" value="F:serine-type endopeptidase activity"/>
    <property type="evidence" value="ECO:0007669"/>
    <property type="project" value="InterPro"/>
</dbReference>
<evidence type="ECO:0000259" key="6">
    <source>
        <dbReference type="Pfam" id="PF01694"/>
    </source>
</evidence>
<keyword evidence="4 5" id="KW-0472">Membrane</keyword>
<reference evidence="8" key="2">
    <citation type="journal article" date="2016" name="Nat. Commun.">
        <title>The channel catfish genome sequence provides insights into the evolution of scale formation in teleosts.</title>
        <authorList>
            <person name="Liu Z."/>
            <person name="Liu S."/>
            <person name="Yao J."/>
            <person name="Bao L."/>
            <person name="Zhang J."/>
            <person name="Li Y."/>
            <person name="Jiang C."/>
            <person name="Sun L."/>
            <person name="Wang R."/>
            <person name="Zhang Y."/>
            <person name="Zhou T."/>
            <person name="Zeng Q."/>
            <person name="Fu Q."/>
            <person name="Gao S."/>
            <person name="Li N."/>
            <person name="Koren S."/>
            <person name="Jiang Y."/>
            <person name="Zimin A."/>
            <person name="Xu P."/>
            <person name="Phillippy A.M."/>
            <person name="Geng X."/>
            <person name="Song L."/>
            <person name="Sun F."/>
            <person name="Li C."/>
            <person name="Wang X."/>
            <person name="Chen A."/>
            <person name="Jin Y."/>
            <person name="Yuan Z."/>
            <person name="Yang Y."/>
            <person name="Tan S."/>
            <person name="Peatman E."/>
            <person name="Lu J."/>
            <person name="Qin Z."/>
            <person name="Dunham R."/>
            <person name="Li Z."/>
            <person name="Sonstegard T."/>
            <person name="Feng J."/>
            <person name="Danzmann R.G."/>
            <person name="Schroeder S."/>
            <person name="Scheffler B."/>
            <person name="Duke M.V."/>
            <person name="Ballard L."/>
            <person name="Kucuktas H."/>
            <person name="Kaltenboeck L."/>
            <person name="Liu H."/>
            <person name="Armbruster J."/>
            <person name="Xie Y."/>
            <person name="Kirby M.L."/>
            <person name="Tian Y."/>
            <person name="Flanagan M.E."/>
            <person name="Mu W."/>
            <person name="Waldbieser G.C."/>
        </authorList>
    </citation>
    <scope>NUCLEOTIDE SEQUENCE [LARGE SCALE GENOMIC DNA]</scope>
    <source>
        <strain evidence="8">SDA103</strain>
    </source>
</reference>